<accession>A0A5B1CQ07</accession>
<reference evidence="2 3" key="1">
    <citation type="submission" date="2019-08" db="EMBL/GenBank/DDBJ databases">
        <title>Deep-cultivation of Planctomycetes and their phenomic and genomic characterization uncovers novel biology.</title>
        <authorList>
            <person name="Wiegand S."/>
            <person name="Jogler M."/>
            <person name="Boedeker C."/>
            <person name="Pinto D."/>
            <person name="Vollmers J."/>
            <person name="Rivas-Marin E."/>
            <person name="Kohn T."/>
            <person name="Peeters S.H."/>
            <person name="Heuer A."/>
            <person name="Rast P."/>
            <person name="Oberbeckmann S."/>
            <person name="Bunk B."/>
            <person name="Jeske O."/>
            <person name="Meyerdierks A."/>
            <person name="Storesund J.E."/>
            <person name="Kallscheuer N."/>
            <person name="Luecker S."/>
            <person name="Lage O.M."/>
            <person name="Pohl T."/>
            <person name="Merkel B.J."/>
            <person name="Hornburger P."/>
            <person name="Mueller R.-W."/>
            <person name="Bruemmer F."/>
            <person name="Labrenz M."/>
            <person name="Spormann A.M."/>
            <person name="Op Den Camp H."/>
            <person name="Overmann J."/>
            <person name="Amann R."/>
            <person name="Jetten M.S.M."/>
            <person name="Mascher T."/>
            <person name="Medema M.H."/>
            <person name="Devos D.P."/>
            <person name="Kaster A.-K."/>
            <person name="Ovreas L."/>
            <person name="Rohde M."/>
            <person name="Galperin M.Y."/>
            <person name="Jogler C."/>
        </authorList>
    </citation>
    <scope>NUCLEOTIDE SEQUENCE [LARGE SCALE GENOMIC DNA]</scope>
    <source>
        <strain evidence="2 3">LF1</strain>
    </source>
</reference>
<organism evidence="2 3">
    <name type="scientific">Rubripirellula obstinata</name>
    <dbReference type="NCBI Taxonomy" id="406547"/>
    <lineage>
        <taxon>Bacteria</taxon>
        <taxon>Pseudomonadati</taxon>
        <taxon>Planctomycetota</taxon>
        <taxon>Planctomycetia</taxon>
        <taxon>Pirellulales</taxon>
        <taxon>Pirellulaceae</taxon>
        <taxon>Rubripirellula</taxon>
    </lineage>
</organism>
<dbReference type="AlphaFoldDB" id="A0A5B1CQ07"/>
<dbReference type="Proteomes" id="UP000322699">
    <property type="component" value="Unassembled WGS sequence"/>
</dbReference>
<dbReference type="EMBL" id="VRLW01000001">
    <property type="protein sequence ID" value="KAA1262472.1"/>
    <property type="molecule type" value="Genomic_DNA"/>
</dbReference>
<name>A0A5B1CQ07_9BACT</name>
<proteinExistence type="predicted"/>
<protein>
    <submittedName>
        <fullName evidence="2">Uncharacterized protein</fullName>
    </submittedName>
</protein>
<feature type="region of interest" description="Disordered" evidence="1">
    <location>
        <begin position="1"/>
        <end position="27"/>
    </location>
</feature>
<sequence>MPTRLNSLETRRGVRLNPGGKIGSESRQDFRFGELPKLLASFATPLIVPTARSRVGIAQRVVPERAGRCLG</sequence>
<evidence type="ECO:0000313" key="3">
    <source>
        <dbReference type="Proteomes" id="UP000322699"/>
    </source>
</evidence>
<comment type="caution">
    <text evidence="2">The sequence shown here is derived from an EMBL/GenBank/DDBJ whole genome shotgun (WGS) entry which is preliminary data.</text>
</comment>
<gene>
    <name evidence="2" type="ORF">LF1_50370</name>
</gene>
<evidence type="ECO:0000256" key="1">
    <source>
        <dbReference type="SAM" id="MobiDB-lite"/>
    </source>
</evidence>
<keyword evidence="3" id="KW-1185">Reference proteome</keyword>
<evidence type="ECO:0000313" key="2">
    <source>
        <dbReference type="EMBL" id="KAA1262472.1"/>
    </source>
</evidence>